<dbReference type="Gene3D" id="2.30.110.10">
    <property type="entry name" value="Electron Transport, Fmn-binding Protein, Chain A"/>
    <property type="match status" value="1"/>
</dbReference>
<keyword evidence="2 4" id="KW-0560">Oxidoreductase</keyword>
<dbReference type="InterPro" id="IPR012349">
    <property type="entry name" value="Split_barrel_FMN-bd"/>
</dbReference>
<feature type="domain" description="Flavin reductase like" evidence="3">
    <location>
        <begin position="21"/>
        <end position="164"/>
    </location>
</feature>
<protein>
    <submittedName>
        <fullName evidence="4">Flavin reductase family protein</fullName>
        <ecNumber evidence="4">1.-.-.-</ecNumber>
    </submittedName>
</protein>
<dbReference type="SMART" id="SM00903">
    <property type="entry name" value="Flavin_Reduct"/>
    <property type="match status" value="1"/>
</dbReference>
<comment type="caution">
    <text evidence="4">The sequence shown here is derived from an EMBL/GenBank/DDBJ whole genome shotgun (WGS) entry which is preliminary data.</text>
</comment>
<evidence type="ECO:0000259" key="3">
    <source>
        <dbReference type="SMART" id="SM00903"/>
    </source>
</evidence>
<dbReference type="SUPFAM" id="SSF50475">
    <property type="entry name" value="FMN-binding split barrel"/>
    <property type="match status" value="1"/>
</dbReference>
<evidence type="ECO:0000256" key="1">
    <source>
        <dbReference type="ARBA" id="ARBA00008898"/>
    </source>
</evidence>
<dbReference type="PANTHER" id="PTHR30466:SF11">
    <property type="entry name" value="FLAVIN-DEPENDENT MONOOXYGENASE, REDUCTASE SUBUNIT HSAB"/>
    <property type="match status" value="1"/>
</dbReference>
<comment type="similarity">
    <text evidence="1">Belongs to the non-flavoprotein flavin reductase family.</text>
</comment>
<dbReference type="PANTHER" id="PTHR30466">
    <property type="entry name" value="FLAVIN REDUCTASE"/>
    <property type="match status" value="1"/>
</dbReference>
<proteinExistence type="inferred from homology"/>
<dbReference type="EC" id="1.-.-.-" evidence="4"/>
<reference evidence="4" key="1">
    <citation type="submission" date="2024-05" db="EMBL/GenBank/DDBJ databases">
        <title>30 novel species of actinomycetes from the DSMZ collection.</title>
        <authorList>
            <person name="Nouioui I."/>
        </authorList>
    </citation>
    <scope>NUCLEOTIDE SEQUENCE</scope>
    <source>
        <strain evidence="4">DSM 40712</strain>
    </source>
</reference>
<dbReference type="InterPro" id="IPR002563">
    <property type="entry name" value="Flavin_Rdtase-like_dom"/>
</dbReference>
<dbReference type="EMBL" id="JAVRFH010000036">
    <property type="protein sequence ID" value="MDT0614147.1"/>
    <property type="molecule type" value="Genomic_DNA"/>
</dbReference>
<dbReference type="Pfam" id="PF01613">
    <property type="entry name" value="Flavin_Reduct"/>
    <property type="match status" value="1"/>
</dbReference>
<dbReference type="RefSeq" id="WP_311578406.1">
    <property type="nucleotide sequence ID" value="NZ_JAVRFH010000036.1"/>
</dbReference>
<dbReference type="Proteomes" id="UP001180724">
    <property type="component" value="Unassembled WGS sequence"/>
</dbReference>
<keyword evidence="5" id="KW-1185">Reference proteome</keyword>
<evidence type="ECO:0000313" key="5">
    <source>
        <dbReference type="Proteomes" id="UP001180724"/>
    </source>
</evidence>
<organism evidence="4 5">
    <name type="scientific">Streptomyces lancefieldiae</name>
    <dbReference type="NCBI Taxonomy" id="3075520"/>
    <lineage>
        <taxon>Bacteria</taxon>
        <taxon>Bacillati</taxon>
        <taxon>Actinomycetota</taxon>
        <taxon>Actinomycetes</taxon>
        <taxon>Kitasatosporales</taxon>
        <taxon>Streptomycetaceae</taxon>
        <taxon>Streptomyces</taxon>
    </lineage>
</organism>
<sequence length="184" mass="19039">MSTSASLRSGAEAQQAFRDVMAAVASPVAVVIALDGGRPHGTTVSAFAPLSLTPPMVPVSLDERSCLLAVVRRSGRFGVNVLGAHQADPASVFARSGPDKFDGIDWLPSGGLPRLPDAAASIAAEVDDCVDLGDHTVLLAHVTAAEPGEGPLKPLTYHRRSFGTRTPLGPVTVRHVEEGMGSRA</sequence>
<accession>A0ABU3AX49</accession>
<gene>
    <name evidence="4" type="ORF">RM812_28610</name>
</gene>
<evidence type="ECO:0000256" key="2">
    <source>
        <dbReference type="ARBA" id="ARBA00023002"/>
    </source>
</evidence>
<evidence type="ECO:0000313" key="4">
    <source>
        <dbReference type="EMBL" id="MDT0614147.1"/>
    </source>
</evidence>
<dbReference type="InterPro" id="IPR050268">
    <property type="entry name" value="NADH-dep_flavin_reductase"/>
</dbReference>
<name>A0ABU3AX49_9ACTN</name>
<dbReference type="GO" id="GO:0016491">
    <property type="term" value="F:oxidoreductase activity"/>
    <property type="evidence" value="ECO:0007669"/>
    <property type="project" value="UniProtKB-KW"/>
</dbReference>